<dbReference type="Pfam" id="PF03050">
    <property type="entry name" value="DDE_Tnp_IS66"/>
    <property type="match status" value="1"/>
</dbReference>
<reference evidence="2 3" key="1">
    <citation type="journal article" date="2020" name="Microb. Ecol.">
        <title>Ecogenomics of the Marine Benthic Filamentous Cyanobacterium Adonisia.</title>
        <authorList>
            <person name="Walter J.M."/>
            <person name="Coutinho F.H."/>
            <person name="Leomil L."/>
            <person name="Hargreaves P.I."/>
            <person name="Campeao M.E."/>
            <person name="Vieira V.V."/>
            <person name="Silva B.S."/>
            <person name="Fistarol G.O."/>
            <person name="Salomon P.S."/>
            <person name="Sawabe T."/>
            <person name="Mino S."/>
            <person name="Hosokawa M."/>
            <person name="Miyashita H."/>
            <person name="Maruyama F."/>
            <person name="van Verk M.C."/>
            <person name="Dutilh B.E."/>
            <person name="Thompson C.C."/>
            <person name="Thompson F.L."/>
        </authorList>
    </citation>
    <scope>NUCLEOTIDE SEQUENCE [LARGE SCALE GENOMIC DNA]</scope>
    <source>
        <strain evidence="2 3">CCMR0082</strain>
    </source>
</reference>
<organism evidence="2 3">
    <name type="scientific">Adonisia turfae CCMR0082</name>
    <dbReference type="NCBI Taxonomy" id="2304604"/>
    <lineage>
        <taxon>Bacteria</taxon>
        <taxon>Bacillati</taxon>
        <taxon>Cyanobacteriota</taxon>
        <taxon>Adonisia</taxon>
        <taxon>Adonisia turfae</taxon>
    </lineage>
</organism>
<evidence type="ECO:0000313" key="2">
    <source>
        <dbReference type="EMBL" id="NEZ68214.1"/>
    </source>
</evidence>
<dbReference type="AlphaFoldDB" id="A0A6M0SIL9"/>
<gene>
    <name evidence="2" type="ORF">D0962_36725</name>
</gene>
<sequence length="113" mass="12959">MSEIPIITSEIFVAYSQCPRKALSLFTFLEYDSIPWHNNTAERALRHTAIQRKISGYFFETGANSYLTLLGIMQTCKFQEKSFLKFLVSGEKDVDAFKSPKVKKRTQTAKSHT</sequence>
<dbReference type="EMBL" id="QZCE01000002">
    <property type="protein sequence ID" value="NEZ68214.1"/>
    <property type="molecule type" value="Genomic_DNA"/>
</dbReference>
<dbReference type="InterPro" id="IPR004291">
    <property type="entry name" value="Transposase_IS66_central"/>
</dbReference>
<comment type="caution">
    <text evidence="2">The sequence shown here is derived from an EMBL/GenBank/DDBJ whole genome shotgun (WGS) entry which is preliminary data.</text>
</comment>
<evidence type="ECO:0000259" key="1">
    <source>
        <dbReference type="Pfam" id="PF03050"/>
    </source>
</evidence>
<name>A0A6M0SIL9_9CYAN</name>
<accession>A0A6M0SIL9</accession>
<dbReference type="Proteomes" id="UP000473574">
    <property type="component" value="Unassembled WGS sequence"/>
</dbReference>
<protein>
    <recommendedName>
        <fullName evidence="1">Transposase IS66 central domain-containing protein</fullName>
    </recommendedName>
</protein>
<dbReference type="RefSeq" id="WP_163671457.1">
    <property type="nucleotide sequence ID" value="NZ_QZCE01000002.1"/>
</dbReference>
<feature type="domain" description="Transposase IS66 central" evidence="1">
    <location>
        <begin position="20"/>
        <end position="59"/>
    </location>
</feature>
<evidence type="ECO:0000313" key="3">
    <source>
        <dbReference type="Proteomes" id="UP000473574"/>
    </source>
</evidence>
<proteinExistence type="predicted"/>